<sequence>MPRDSAAERPLPDCLTRFLTAPSAGPIAAPPGDRPGEAATRPKPRNRALQIMLVWAFAYHVLGFAILALLWRTMP</sequence>
<feature type="transmembrane region" description="Helical" evidence="2">
    <location>
        <begin position="51"/>
        <end position="71"/>
    </location>
</feature>
<evidence type="ECO:0000313" key="3">
    <source>
        <dbReference type="EMBL" id="KAB1069223.1"/>
    </source>
</evidence>
<accession>A0A6N6MH79</accession>
<evidence type="ECO:0000256" key="2">
    <source>
        <dbReference type="SAM" id="Phobius"/>
    </source>
</evidence>
<dbReference type="EMBL" id="VZZJ01000042">
    <property type="protein sequence ID" value="KAB1069223.1"/>
    <property type="molecule type" value="Genomic_DNA"/>
</dbReference>
<keyword evidence="4" id="KW-1185">Reference proteome</keyword>
<comment type="caution">
    <text evidence="3">The sequence shown here is derived from an EMBL/GenBank/DDBJ whole genome shotgun (WGS) entry which is preliminary data.</text>
</comment>
<evidence type="ECO:0000313" key="4">
    <source>
        <dbReference type="Proteomes" id="UP000441523"/>
    </source>
</evidence>
<dbReference type="Proteomes" id="UP000441523">
    <property type="component" value="Unassembled WGS sequence"/>
</dbReference>
<gene>
    <name evidence="3" type="ORF">F6X51_25860</name>
</gene>
<organism evidence="3 4">
    <name type="scientific">Methylobacterium planeticum</name>
    <dbReference type="NCBI Taxonomy" id="2615211"/>
    <lineage>
        <taxon>Bacteria</taxon>
        <taxon>Pseudomonadati</taxon>
        <taxon>Pseudomonadota</taxon>
        <taxon>Alphaproteobacteria</taxon>
        <taxon>Hyphomicrobiales</taxon>
        <taxon>Methylobacteriaceae</taxon>
        <taxon>Methylobacterium</taxon>
    </lineage>
</organism>
<name>A0A6N6MH79_9HYPH</name>
<evidence type="ECO:0000256" key="1">
    <source>
        <dbReference type="SAM" id="MobiDB-lite"/>
    </source>
</evidence>
<protein>
    <submittedName>
        <fullName evidence="3">Uncharacterized protein</fullName>
    </submittedName>
</protein>
<dbReference type="RefSeq" id="WP_150966738.1">
    <property type="nucleotide sequence ID" value="NZ_VZZJ01000042.1"/>
</dbReference>
<keyword evidence="2" id="KW-1133">Transmembrane helix</keyword>
<keyword evidence="2" id="KW-0472">Membrane</keyword>
<dbReference type="AlphaFoldDB" id="A0A6N6MH79"/>
<proteinExistence type="predicted"/>
<feature type="region of interest" description="Disordered" evidence="1">
    <location>
        <begin position="21"/>
        <end position="43"/>
    </location>
</feature>
<keyword evidence="2" id="KW-0812">Transmembrane</keyword>
<reference evidence="3 4" key="1">
    <citation type="submission" date="2019-09" db="EMBL/GenBank/DDBJ databases">
        <title>YIM 132548 draft genome.</title>
        <authorList>
            <person name="Jiang L."/>
        </authorList>
    </citation>
    <scope>NUCLEOTIDE SEQUENCE [LARGE SCALE GENOMIC DNA]</scope>
    <source>
        <strain evidence="3 4">YIM 132548</strain>
    </source>
</reference>